<dbReference type="KEGG" id="gbi:PG2T_07980"/>
<dbReference type="RefSeq" id="WP_068804035.1">
    <property type="nucleotide sequence ID" value="NZ_CP014671.1"/>
</dbReference>
<sequence length="209" mass="22389">MVRKLIFAAAALLAAPAFADITAVYAMAGGDPLRVEYRDAANFRIGTDGQNYQLMLDGRLYAVAEGQVIDVDKISRQIRAVGADTFLAGLLGEATSDVPTDVSVRPLGRQETVAGYRGEVYEALARTSNGEQRAELVVTDDADLKAVQDALMKVAKDAVAAIGAKSSPYAKPLEQVEQQRLGGLLRYGEELRLVSLERAPIAVGRLQLP</sequence>
<evidence type="ECO:0000313" key="2">
    <source>
        <dbReference type="EMBL" id="ANX04123.1"/>
    </source>
</evidence>
<organism evidence="2 3">
    <name type="scientific">Immundisolibacter cernigliae</name>
    <dbReference type="NCBI Taxonomy" id="1810504"/>
    <lineage>
        <taxon>Bacteria</taxon>
        <taxon>Pseudomonadati</taxon>
        <taxon>Pseudomonadota</taxon>
        <taxon>Gammaproteobacteria</taxon>
        <taxon>Immundisolibacterales</taxon>
        <taxon>Immundisolibacteraceae</taxon>
        <taxon>Immundisolibacter</taxon>
    </lineage>
</organism>
<evidence type="ECO:0000313" key="3">
    <source>
        <dbReference type="Proteomes" id="UP000092952"/>
    </source>
</evidence>
<keyword evidence="1" id="KW-0732">Signal</keyword>
<keyword evidence="3" id="KW-1185">Reference proteome</keyword>
<dbReference type="STRING" id="1810504.PG2T_07980"/>
<accession>A0A1B1YU36</accession>
<dbReference type="AlphaFoldDB" id="A0A1B1YU36"/>
<gene>
    <name evidence="2" type="ORF">PG2T_07980</name>
</gene>
<dbReference type="OrthoDB" id="5794179at2"/>
<dbReference type="EMBL" id="CP014671">
    <property type="protein sequence ID" value="ANX04123.1"/>
    <property type="molecule type" value="Genomic_DNA"/>
</dbReference>
<evidence type="ECO:0000256" key="1">
    <source>
        <dbReference type="SAM" id="SignalP"/>
    </source>
</evidence>
<protein>
    <submittedName>
        <fullName evidence="2">Uncharacterized protein</fullName>
    </submittedName>
</protein>
<reference evidence="3" key="1">
    <citation type="submission" date="2016-03" db="EMBL/GenBank/DDBJ databases">
        <title>Complete genome sequence of Solimmundus cernigliae, representing a novel lineage of polycyclic aromatic hydrocarbon degraders within the Gammaproteobacteria.</title>
        <authorList>
            <person name="Singleton D.R."/>
            <person name="Dickey A.N."/>
            <person name="Scholl E.H."/>
            <person name="Wright F.A."/>
            <person name="Aitken M.D."/>
        </authorList>
    </citation>
    <scope>NUCLEOTIDE SEQUENCE [LARGE SCALE GENOMIC DNA]</scope>
    <source>
        <strain evidence="3">TR3.2</strain>
    </source>
</reference>
<dbReference type="Proteomes" id="UP000092952">
    <property type="component" value="Chromosome"/>
</dbReference>
<proteinExistence type="predicted"/>
<feature type="signal peptide" evidence="1">
    <location>
        <begin position="1"/>
        <end position="19"/>
    </location>
</feature>
<feature type="chain" id="PRO_5008533105" evidence="1">
    <location>
        <begin position="20"/>
        <end position="209"/>
    </location>
</feature>
<dbReference type="InParanoid" id="A0A1B1YU36"/>
<name>A0A1B1YU36_9GAMM</name>